<sequence>MIFKSHYPPKGFPKYPSNENLNIQNPQKRRNPGVQVLITPKIKTQNKRHGPSVAHEVSKHVPTAGLCPSFREIYFPKPT</sequence>
<proteinExistence type="predicted"/>
<feature type="region of interest" description="Disordered" evidence="1">
    <location>
        <begin position="1"/>
        <end position="31"/>
    </location>
</feature>
<organism evidence="2">
    <name type="scientific">viral metagenome</name>
    <dbReference type="NCBI Taxonomy" id="1070528"/>
    <lineage>
        <taxon>unclassified sequences</taxon>
        <taxon>metagenomes</taxon>
        <taxon>organismal metagenomes</taxon>
    </lineage>
</organism>
<evidence type="ECO:0000313" key="2">
    <source>
        <dbReference type="EMBL" id="QHU17317.1"/>
    </source>
</evidence>
<dbReference type="EMBL" id="MN740901">
    <property type="protein sequence ID" value="QHU17317.1"/>
    <property type="molecule type" value="Genomic_DNA"/>
</dbReference>
<feature type="compositionally biased region" description="Polar residues" evidence="1">
    <location>
        <begin position="17"/>
        <end position="26"/>
    </location>
</feature>
<evidence type="ECO:0000256" key="1">
    <source>
        <dbReference type="SAM" id="MobiDB-lite"/>
    </source>
</evidence>
<dbReference type="AlphaFoldDB" id="A0A6C0KKJ3"/>
<name>A0A6C0KKJ3_9ZZZZ</name>
<accession>A0A6C0KKJ3</accession>
<reference evidence="2" key="1">
    <citation type="journal article" date="2020" name="Nature">
        <title>Giant virus diversity and host interactions through global metagenomics.</title>
        <authorList>
            <person name="Schulz F."/>
            <person name="Roux S."/>
            <person name="Paez-Espino D."/>
            <person name="Jungbluth S."/>
            <person name="Walsh D.A."/>
            <person name="Denef V.J."/>
            <person name="McMahon K.D."/>
            <person name="Konstantinidis K.T."/>
            <person name="Eloe-Fadrosh E.A."/>
            <person name="Kyrpides N.C."/>
            <person name="Woyke T."/>
        </authorList>
    </citation>
    <scope>NUCLEOTIDE SEQUENCE</scope>
    <source>
        <strain evidence="2">GVMAG-S-3300012000-57</strain>
    </source>
</reference>
<protein>
    <submittedName>
        <fullName evidence="2">Uncharacterized protein</fullName>
    </submittedName>
</protein>